<evidence type="ECO:0000256" key="1">
    <source>
        <dbReference type="SAM" id="MobiDB-lite"/>
    </source>
</evidence>
<feature type="compositionally biased region" description="Basic and acidic residues" evidence="1">
    <location>
        <begin position="32"/>
        <end position="54"/>
    </location>
</feature>
<dbReference type="EMBL" id="JANPWB010000009">
    <property type="protein sequence ID" value="KAJ1152560.1"/>
    <property type="molecule type" value="Genomic_DNA"/>
</dbReference>
<keyword evidence="3" id="KW-1185">Reference proteome</keyword>
<organism evidence="2 3">
    <name type="scientific">Pleurodeles waltl</name>
    <name type="common">Iberian ribbed newt</name>
    <dbReference type="NCBI Taxonomy" id="8319"/>
    <lineage>
        <taxon>Eukaryota</taxon>
        <taxon>Metazoa</taxon>
        <taxon>Chordata</taxon>
        <taxon>Craniata</taxon>
        <taxon>Vertebrata</taxon>
        <taxon>Euteleostomi</taxon>
        <taxon>Amphibia</taxon>
        <taxon>Batrachia</taxon>
        <taxon>Caudata</taxon>
        <taxon>Salamandroidea</taxon>
        <taxon>Salamandridae</taxon>
        <taxon>Pleurodelinae</taxon>
        <taxon>Pleurodeles</taxon>
    </lineage>
</organism>
<comment type="caution">
    <text evidence="2">The sequence shown here is derived from an EMBL/GenBank/DDBJ whole genome shotgun (WGS) entry which is preliminary data.</text>
</comment>
<gene>
    <name evidence="2" type="ORF">NDU88_005335</name>
</gene>
<name>A0AAV7RM14_PLEWA</name>
<proteinExistence type="predicted"/>
<reference evidence="2" key="1">
    <citation type="journal article" date="2022" name="bioRxiv">
        <title>Sequencing and chromosome-scale assembly of the giantPleurodeles waltlgenome.</title>
        <authorList>
            <person name="Brown T."/>
            <person name="Elewa A."/>
            <person name="Iarovenko S."/>
            <person name="Subramanian E."/>
            <person name="Araus A.J."/>
            <person name="Petzold A."/>
            <person name="Susuki M."/>
            <person name="Suzuki K.-i.T."/>
            <person name="Hayashi T."/>
            <person name="Toyoda A."/>
            <person name="Oliveira C."/>
            <person name="Osipova E."/>
            <person name="Leigh N.D."/>
            <person name="Simon A."/>
            <person name="Yun M.H."/>
        </authorList>
    </citation>
    <scope>NUCLEOTIDE SEQUENCE</scope>
    <source>
        <strain evidence="2">20211129_DDA</strain>
        <tissue evidence="2">Liver</tissue>
    </source>
</reference>
<evidence type="ECO:0000313" key="3">
    <source>
        <dbReference type="Proteomes" id="UP001066276"/>
    </source>
</evidence>
<dbReference type="AlphaFoldDB" id="A0AAV7RM14"/>
<feature type="region of interest" description="Disordered" evidence="1">
    <location>
        <begin position="15"/>
        <end position="100"/>
    </location>
</feature>
<dbReference type="Proteomes" id="UP001066276">
    <property type="component" value="Chromosome 5"/>
</dbReference>
<sequence>MGTLTGAFIPDFRVFDRKGRTDSQEGEEEFCTTERKTNKERTPSAKKERLHLEETPDAENEQFHQEETTETRDGDIPKNPETKACESRHDPGGSWLSKNIGTQPMRDFTLFGLLSVPCSLDDTYVAAEEHQKSAQRQRTGAKAPRSRIKLACLSRAEKEVL</sequence>
<evidence type="ECO:0000313" key="2">
    <source>
        <dbReference type="EMBL" id="KAJ1152560.1"/>
    </source>
</evidence>
<protein>
    <submittedName>
        <fullName evidence="2">Uncharacterized protein</fullName>
    </submittedName>
</protein>
<feature type="compositionally biased region" description="Basic and acidic residues" evidence="1">
    <location>
        <begin position="61"/>
        <end position="91"/>
    </location>
</feature>
<accession>A0AAV7RM14</accession>